<gene>
    <name evidence="4" type="ORF">R3P38DRAFT_2869264</name>
</gene>
<dbReference type="InterPro" id="IPR000868">
    <property type="entry name" value="Isochorismatase-like_dom"/>
</dbReference>
<dbReference type="PANTHER" id="PTHR43540">
    <property type="entry name" value="PEROXYUREIDOACRYLATE/UREIDOACRYLATE AMIDOHYDROLASE-RELATED"/>
    <property type="match status" value="1"/>
</dbReference>
<dbReference type="Pfam" id="PF00857">
    <property type="entry name" value="Isochorismatase"/>
    <property type="match status" value="1"/>
</dbReference>
<dbReference type="InterPro" id="IPR036380">
    <property type="entry name" value="Isochorismatase-like_sf"/>
</dbReference>
<evidence type="ECO:0000313" key="4">
    <source>
        <dbReference type="EMBL" id="KAK7048422.1"/>
    </source>
</evidence>
<evidence type="ECO:0000256" key="2">
    <source>
        <dbReference type="ARBA" id="ARBA00022801"/>
    </source>
</evidence>
<dbReference type="EMBL" id="JAWWNJ010000009">
    <property type="protein sequence ID" value="KAK7048422.1"/>
    <property type="molecule type" value="Genomic_DNA"/>
</dbReference>
<name>A0AAW0DA55_9AGAR</name>
<dbReference type="GO" id="GO:0016787">
    <property type="term" value="F:hydrolase activity"/>
    <property type="evidence" value="ECO:0007669"/>
    <property type="project" value="UniProtKB-KW"/>
</dbReference>
<comment type="similarity">
    <text evidence="1">Belongs to the isochorismatase family.</text>
</comment>
<dbReference type="CDD" id="cd00431">
    <property type="entry name" value="cysteine_hydrolases"/>
    <property type="match status" value="1"/>
</dbReference>
<keyword evidence="2 4" id="KW-0378">Hydrolase</keyword>
<evidence type="ECO:0000256" key="1">
    <source>
        <dbReference type="ARBA" id="ARBA00006336"/>
    </source>
</evidence>
<keyword evidence="5" id="KW-1185">Reference proteome</keyword>
<organism evidence="4 5">
    <name type="scientific">Favolaschia claudopus</name>
    <dbReference type="NCBI Taxonomy" id="2862362"/>
    <lineage>
        <taxon>Eukaryota</taxon>
        <taxon>Fungi</taxon>
        <taxon>Dikarya</taxon>
        <taxon>Basidiomycota</taxon>
        <taxon>Agaricomycotina</taxon>
        <taxon>Agaricomycetes</taxon>
        <taxon>Agaricomycetidae</taxon>
        <taxon>Agaricales</taxon>
        <taxon>Marasmiineae</taxon>
        <taxon>Mycenaceae</taxon>
        <taxon>Favolaschia</taxon>
    </lineage>
</organism>
<evidence type="ECO:0000313" key="5">
    <source>
        <dbReference type="Proteomes" id="UP001362999"/>
    </source>
</evidence>
<dbReference type="AlphaFoldDB" id="A0AAW0DA55"/>
<feature type="domain" description="Isochorismatase-like" evidence="3">
    <location>
        <begin position="4"/>
        <end position="178"/>
    </location>
</feature>
<dbReference type="PANTHER" id="PTHR43540:SF1">
    <property type="entry name" value="ISOCHORISMATASE HYDROLASE"/>
    <property type="match status" value="1"/>
</dbReference>
<dbReference type="Proteomes" id="UP001362999">
    <property type="component" value="Unassembled WGS sequence"/>
</dbReference>
<comment type="caution">
    <text evidence="4">The sequence shown here is derived from an EMBL/GenBank/DDBJ whole genome shotgun (WGS) entry which is preliminary data.</text>
</comment>
<proteinExistence type="inferred from homology"/>
<dbReference type="Gene3D" id="3.40.50.850">
    <property type="entry name" value="Isochorismatase-like"/>
    <property type="match status" value="1"/>
</dbReference>
<sequence>MGKTALLLMDMQVGIIGMCDPAKAKECLERAAAAANAARAAKYPVIYVTVEFRPGHPELGPHNLSAARAKEANAFVEGDASVAVHPVVAPQEGDIKVVKRRVSAFGGSDLDAVLRGLEVDSLVLGGVATSGVVLSTVRQAADMDFKLTVLEDLCLDRDEEVHRVLVQKVFPKQTTVKSSTEWIQEVVKA</sequence>
<evidence type="ECO:0000259" key="3">
    <source>
        <dbReference type="Pfam" id="PF00857"/>
    </source>
</evidence>
<accession>A0AAW0DA55</accession>
<dbReference type="InterPro" id="IPR050272">
    <property type="entry name" value="Isochorismatase-like_hydrls"/>
</dbReference>
<protein>
    <submittedName>
        <fullName evidence="4">Isochorismatase hydrolase protein</fullName>
    </submittedName>
</protein>
<dbReference type="SUPFAM" id="SSF52499">
    <property type="entry name" value="Isochorismatase-like hydrolases"/>
    <property type="match status" value="1"/>
</dbReference>
<reference evidence="4 5" key="1">
    <citation type="journal article" date="2024" name="J Genomics">
        <title>Draft genome sequencing and assembly of Favolaschia claudopus CIRM-BRFM 2984 isolated from oak limbs.</title>
        <authorList>
            <person name="Navarro D."/>
            <person name="Drula E."/>
            <person name="Chaduli D."/>
            <person name="Cazenave R."/>
            <person name="Ahrendt S."/>
            <person name="Wang J."/>
            <person name="Lipzen A."/>
            <person name="Daum C."/>
            <person name="Barry K."/>
            <person name="Grigoriev I.V."/>
            <person name="Favel A."/>
            <person name="Rosso M.N."/>
            <person name="Martin F."/>
        </authorList>
    </citation>
    <scope>NUCLEOTIDE SEQUENCE [LARGE SCALE GENOMIC DNA]</scope>
    <source>
        <strain evidence="4 5">CIRM-BRFM 2984</strain>
    </source>
</reference>